<dbReference type="InterPro" id="IPR052918">
    <property type="entry name" value="Motility_Chemotaxis_Reg"/>
</dbReference>
<gene>
    <name evidence="4" type="ORF">SAMN02927903_00931</name>
</gene>
<dbReference type="Pfam" id="PF06739">
    <property type="entry name" value="SBBP"/>
    <property type="match status" value="1"/>
</dbReference>
<proteinExistence type="predicted"/>
<reference evidence="4 5" key="1">
    <citation type="submission" date="2016-10" db="EMBL/GenBank/DDBJ databases">
        <authorList>
            <person name="de Groot N.N."/>
        </authorList>
    </citation>
    <scope>NUCLEOTIDE SEQUENCE [LARGE SCALE GENOMIC DNA]</scope>
    <source>
        <strain evidence="4 5">CGMCC 1.7031</strain>
    </source>
</reference>
<evidence type="ECO:0000259" key="3">
    <source>
        <dbReference type="Pfam" id="PF18962"/>
    </source>
</evidence>
<evidence type="ECO:0000313" key="5">
    <source>
        <dbReference type="Proteomes" id="UP000199354"/>
    </source>
</evidence>
<dbReference type="InterPro" id="IPR010620">
    <property type="entry name" value="SBBP_repeat"/>
</dbReference>
<dbReference type="OrthoDB" id="9811934at2"/>
<dbReference type="STRING" id="490189.SAMN02927903_00931"/>
<evidence type="ECO:0000313" key="4">
    <source>
        <dbReference type="EMBL" id="SCY21617.1"/>
    </source>
</evidence>
<evidence type="ECO:0000256" key="1">
    <source>
        <dbReference type="ARBA" id="ARBA00022729"/>
    </source>
</evidence>
<dbReference type="Proteomes" id="UP000199354">
    <property type="component" value="Unassembled WGS sequence"/>
</dbReference>
<dbReference type="PANTHER" id="PTHR35580">
    <property type="entry name" value="CELL SURFACE GLYCOPROTEIN (S-LAYER PROTEIN)-LIKE PROTEIN"/>
    <property type="match status" value="1"/>
</dbReference>
<organism evidence="4 5">
    <name type="scientific">Flavobacterium caeni</name>
    <dbReference type="NCBI Taxonomy" id="490189"/>
    <lineage>
        <taxon>Bacteria</taxon>
        <taxon>Pseudomonadati</taxon>
        <taxon>Bacteroidota</taxon>
        <taxon>Flavobacteriia</taxon>
        <taxon>Flavobacteriales</taxon>
        <taxon>Flavobacteriaceae</taxon>
        <taxon>Flavobacterium</taxon>
    </lineage>
</organism>
<dbReference type="EMBL" id="FMVF01000004">
    <property type="protein sequence ID" value="SCY21617.1"/>
    <property type="molecule type" value="Genomic_DNA"/>
</dbReference>
<sequence length="553" mass="59024">MNKFFLAALLLTFSVAGAQTLAWGGRFGGSGEDVVLAMHTDAQGNTYTTGYFTYTADFDLTDQEYLLTTNIDFEIFLQKTAPDGSLLWAKSMGGQFGDYGTKIATDSSGNVYLTGVFQDTGDFDPGVGEFLLTATGSLDVFILKLSANGEFMWAKHFEGTDYEESNGIGIDSQDNVYVSGYFYAELDFDPNAGQHAITPSAGDGFLVKLTKDGSFIWAQAIGGPDFDLVTGMQTLPNGNVLLSGNFRGTVDFDPSDGIVELSADNGYDGIFVYQTNQDGDLLKATKVAQVENGGYGLSVAGDSQGNVFVTGYLNGQGTFETAEGTVVMTPIDFVNGYVAKINTDGSVAWARHLAGTGVTTGYIVAVNSHDDVLVNGYFNGTMTVGAITLTEESNLDTESFVVKLHNDGQFVWGTHWGGINTVDRSAMSIDPQDNILVGSAFEGTVDLDPGAAVLTAQSVDFRDMFLVKLTDESLAVAEHSTKPRLRMYPNPVTDRLYIDGIEAAAEKQFALYDALGRAVKNGTLSAEGIDTGALTAGVYHLVTGGQSYKIIKQ</sequence>
<name>A0A1G5E3Z0_9FLAO</name>
<protein>
    <submittedName>
        <fullName evidence="4">Por secretion system C-terminal sorting domain-containing protein</fullName>
    </submittedName>
</protein>
<feature type="domain" description="Secretion system C-terminal sorting" evidence="3">
    <location>
        <begin position="487"/>
        <end position="550"/>
    </location>
</feature>
<evidence type="ECO:0000256" key="2">
    <source>
        <dbReference type="SAM" id="SignalP"/>
    </source>
</evidence>
<dbReference type="SUPFAM" id="SSF101898">
    <property type="entry name" value="NHL repeat"/>
    <property type="match status" value="2"/>
</dbReference>
<keyword evidence="5" id="KW-1185">Reference proteome</keyword>
<accession>A0A1G5E3Z0</accession>
<dbReference type="NCBIfam" id="TIGR04183">
    <property type="entry name" value="Por_Secre_tail"/>
    <property type="match status" value="1"/>
</dbReference>
<dbReference type="AlphaFoldDB" id="A0A1G5E3Z0"/>
<dbReference type="InterPro" id="IPR026444">
    <property type="entry name" value="Secre_tail"/>
</dbReference>
<feature type="chain" id="PRO_5011660239" evidence="2">
    <location>
        <begin position="19"/>
        <end position="553"/>
    </location>
</feature>
<keyword evidence="1 2" id="KW-0732">Signal</keyword>
<feature type="signal peptide" evidence="2">
    <location>
        <begin position="1"/>
        <end position="18"/>
    </location>
</feature>
<dbReference type="Gene3D" id="2.80.10.50">
    <property type="match status" value="1"/>
</dbReference>
<dbReference type="PANTHER" id="PTHR35580:SF1">
    <property type="entry name" value="PHYTASE-LIKE DOMAIN-CONTAINING PROTEIN"/>
    <property type="match status" value="1"/>
</dbReference>
<dbReference type="Pfam" id="PF18962">
    <property type="entry name" value="Por_Secre_tail"/>
    <property type="match status" value="1"/>
</dbReference>
<dbReference type="RefSeq" id="WP_091141144.1">
    <property type="nucleotide sequence ID" value="NZ_FMVF01000004.1"/>
</dbReference>